<evidence type="ECO:0000313" key="2">
    <source>
        <dbReference type="Proteomes" id="UP000694408"/>
    </source>
</evidence>
<dbReference type="GO" id="GO:0001938">
    <property type="term" value="P:positive regulation of endothelial cell proliferation"/>
    <property type="evidence" value="ECO:0007669"/>
    <property type="project" value="TreeGrafter"/>
</dbReference>
<proteinExistence type="predicted"/>
<dbReference type="PANTHER" id="PTHR31230:SF1">
    <property type="entry name" value="MYELOID-DERIVED GROWTH FACTOR"/>
    <property type="match status" value="1"/>
</dbReference>
<dbReference type="Proteomes" id="UP000694408">
    <property type="component" value="Unplaced"/>
</dbReference>
<protein>
    <submittedName>
        <fullName evidence="1">Myeloid derived growth factor</fullName>
    </submittedName>
</protein>
<dbReference type="InterPro" id="IPR018887">
    <property type="entry name" value="MYDGF"/>
</dbReference>
<dbReference type="GO" id="GO:0045766">
    <property type="term" value="P:positive regulation of angiogenesis"/>
    <property type="evidence" value="ECO:0007669"/>
    <property type="project" value="TreeGrafter"/>
</dbReference>
<evidence type="ECO:0000313" key="1">
    <source>
        <dbReference type="Ensembl" id="ENSJHYP00000009567.1"/>
    </source>
</evidence>
<name>A0A8C5NME9_JUNHY</name>
<sequence>MSGPFAPDHPVSLCPHVPLSIRSARPGSCPHPTWPPCRRRADPCRPPYSRFLSKMAAPSWRSGGRAWAALVPAALLCLAARAAAEPGAAPGAASSTAEFDVRPGGEVHSFSRSLGDYSCSFTYSAQGGTNEQWQMTVGVSEDSALFSCSIWRPQGKSYLFFTQFKAEVKGAKIEHAMAYSQAAAGALNDIPLKQEEFGVTETTGVCLRGCERGAGLGDMPGTSLSRILLAVPWSWVQCSQPTTGSWMLWVKSLAKEGFHPSLACARAVPSTLGRAQWSCFVAAFPAADPGFSLSVSAVSHREGKFRFELSKLMIVAKSPRDEL</sequence>
<organism evidence="1 2">
    <name type="scientific">Junco hyemalis</name>
    <name type="common">Dark-eyed junco</name>
    <dbReference type="NCBI Taxonomy" id="40217"/>
    <lineage>
        <taxon>Eukaryota</taxon>
        <taxon>Metazoa</taxon>
        <taxon>Chordata</taxon>
        <taxon>Craniata</taxon>
        <taxon>Vertebrata</taxon>
        <taxon>Euteleostomi</taxon>
        <taxon>Archelosauria</taxon>
        <taxon>Archosauria</taxon>
        <taxon>Dinosauria</taxon>
        <taxon>Saurischia</taxon>
        <taxon>Theropoda</taxon>
        <taxon>Coelurosauria</taxon>
        <taxon>Aves</taxon>
        <taxon>Neognathae</taxon>
        <taxon>Neoaves</taxon>
        <taxon>Telluraves</taxon>
        <taxon>Australaves</taxon>
        <taxon>Passeriformes</taxon>
        <taxon>Passerellidae</taxon>
        <taxon>Junco</taxon>
    </lineage>
</organism>
<reference evidence="1" key="2">
    <citation type="submission" date="2025-09" db="UniProtKB">
        <authorList>
            <consortium name="Ensembl"/>
        </authorList>
    </citation>
    <scope>IDENTIFICATION</scope>
</reference>
<reference evidence="1" key="1">
    <citation type="submission" date="2025-08" db="UniProtKB">
        <authorList>
            <consortium name="Ensembl"/>
        </authorList>
    </citation>
    <scope>IDENTIFICATION</scope>
</reference>
<accession>A0A8C5NME9</accession>
<dbReference type="Pfam" id="PF10572">
    <property type="entry name" value="UPF0556"/>
    <property type="match status" value="1"/>
</dbReference>
<dbReference type="Ensembl" id="ENSJHYT00000011583.1">
    <property type="protein sequence ID" value="ENSJHYP00000009567.1"/>
    <property type="gene ID" value="ENSJHYG00000007546.1"/>
</dbReference>
<keyword evidence="2" id="KW-1185">Reference proteome</keyword>
<dbReference type="AlphaFoldDB" id="A0A8C5NME9"/>
<dbReference type="PANTHER" id="PTHR31230">
    <property type="entry name" value="MYELOID-DERIVED GROWTH FACTOR MYDGF"/>
    <property type="match status" value="1"/>
</dbReference>
<dbReference type="GO" id="GO:0005615">
    <property type="term" value="C:extracellular space"/>
    <property type="evidence" value="ECO:0007669"/>
    <property type="project" value="TreeGrafter"/>
</dbReference>